<evidence type="ECO:0000313" key="3">
    <source>
        <dbReference type="EMBL" id="KIY68941.1"/>
    </source>
</evidence>
<accession>A0A0D7BH12</accession>
<evidence type="ECO:0000313" key="4">
    <source>
        <dbReference type="Proteomes" id="UP000054007"/>
    </source>
</evidence>
<sequence>MVQYDHLSAWITVDGRTLDEYSQKFDDELSEISCWIPSQEGKEFELHFSDEAIHYNVCLYYYVDGSTVGGRSLADTAEPRNSISCAGVKLSSETERPFIFSKTRLMEVDATPQTPSAALGEIKVECWSIDVRDEVPLGQPELSAAHSVSGREEVDAMHVGVGNVRRTKSRLSHEVARRILLASFLFRYRPIEILQASGLAPIVPLDADALQRGISEPADVFPIDPRLEATFVDVALSPDVKNEEEFEHLDDSTLVPQKRSASPISLNAEYSDPNISDDEGDDEERIAVLEAELARLRKRARKAPPDEKQEDSDPEIALSSVP</sequence>
<evidence type="ECO:0000256" key="1">
    <source>
        <dbReference type="SAM" id="MobiDB-lite"/>
    </source>
</evidence>
<protein>
    <recommendedName>
        <fullName evidence="2">DUF7918 domain-containing protein</fullName>
    </recommendedName>
</protein>
<dbReference type="Proteomes" id="UP000054007">
    <property type="component" value="Unassembled WGS sequence"/>
</dbReference>
<dbReference type="AlphaFoldDB" id="A0A0D7BH12"/>
<evidence type="ECO:0000259" key="2">
    <source>
        <dbReference type="Pfam" id="PF25534"/>
    </source>
</evidence>
<dbReference type="Pfam" id="PF25534">
    <property type="entry name" value="DUF7918"/>
    <property type="match status" value="1"/>
</dbReference>
<feature type="region of interest" description="Disordered" evidence="1">
    <location>
        <begin position="297"/>
        <end position="322"/>
    </location>
</feature>
<feature type="domain" description="DUF7918" evidence="2">
    <location>
        <begin position="8"/>
        <end position="201"/>
    </location>
</feature>
<dbReference type="OrthoDB" id="3364132at2759"/>
<organism evidence="3 4">
    <name type="scientific">Cylindrobasidium torrendii FP15055 ss-10</name>
    <dbReference type="NCBI Taxonomy" id="1314674"/>
    <lineage>
        <taxon>Eukaryota</taxon>
        <taxon>Fungi</taxon>
        <taxon>Dikarya</taxon>
        <taxon>Basidiomycota</taxon>
        <taxon>Agaricomycotina</taxon>
        <taxon>Agaricomycetes</taxon>
        <taxon>Agaricomycetidae</taxon>
        <taxon>Agaricales</taxon>
        <taxon>Marasmiineae</taxon>
        <taxon>Physalacriaceae</taxon>
        <taxon>Cylindrobasidium</taxon>
    </lineage>
</organism>
<dbReference type="InterPro" id="IPR057678">
    <property type="entry name" value="DUF7918"/>
</dbReference>
<feature type="region of interest" description="Disordered" evidence="1">
    <location>
        <begin position="245"/>
        <end position="283"/>
    </location>
</feature>
<proteinExistence type="predicted"/>
<keyword evidence="4" id="KW-1185">Reference proteome</keyword>
<gene>
    <name evidence="3" type="ORF">CYLTODRAFT_421169</name>
</gene>
<dbReference type="EMBL" id="KN880493">
    <property type="protein sequence ID" value="KIY68941.1"/>
    <property type="molecule type" value="Genomic_DNA"/>
</dbReference>
<name>A0A0D7BH12_9AGAR</name>
<dbReference type="STRING" id="1314674.A0A0D7BH12"/>
<reference evidence="3 4" key="1">
    <citation type="journal article" date="2015" name="Fungal Genet. Biol.">
        <title>Evolution of novel wood decay mechanisms in Agaricales revealed by the genome sequences of Fistulina hepatica and Cylindrobasidium torrendii.</title>
        <authorList>
            <person name="Floudas D."/>
            <person name="Held B.W."/>
            <person name="Riley R."/>
            <person name="Nagy L.G."/>
            <person name="Koehler G."/>
            <person name="Ransdell A.S."/>
            <person name="Younus H."/>
            <person name="Chow J."/>
            <person name="Chiniquy J."/>
            <person name="Lipzen A."/>
            <person name="Tritt A."/>
            <person name="Sun H."/>
            <person name="Haridas S."/>
            <person name="LaButti K."/>
            <person name="Ohm R.A."/>
            <person name="Kues U."/>
            <person name="Blanchette R.A."/>
            <person name="Grigoriev I.V."/>
            <person name="Minto R.E."/>
            <person name="Hibbett D.S."/>
        </authorList>
    </citation>
    <scope>NUCLEOTIDE SEQUENCE [LARGE SCALE GENOMIC DNA]</scope>
    <source>
        <strain evidence="3 4">FP15055 ss-10</strain>
    </source>
</reference>